<dbReference type="GeneID" id="63187737"/>
<evidence type="ECO:0000313" key="3">
    <source>
        <dbReference type="Proteomes" id="UP000663203"/>
    </source>
</evidence>
<dbReference type="Proteomes" id="UP000663203">
    <property type="component" value="Chromosome"/>
</dbReference>
<name>A0A8A2VI09_9EURY</name>
<proteinExistence type="predicted"/>
<keyword evidence="1" id="KW-0812">Transmembrane</keyword>
<dbReference type="KEGG" id="hakz:J0X25_10490"/>
<dbReference type="EMBL" id="CP071462">
    <property type="protein sequence ID" value="QSW97848.1"/>
    <property type="molecule type" value="Genomic_DNA"/>
</dbReference>
<evidence type="ECO:0000256" key="1">
    <source>
        <dbReference type="SAM" id="Phobius"/>
    </source>
</evidence>
<feature type="transmembrane region" description="Helical" evidence="1">
    <location>
        <begin position="132"/>
        <end position="155"/>
    </location>
</feature>
<protein>
    <submittedName>
        <fullName evidence="2">Uncharacterized protein</fullName>
    </submittedName>
</protein>
<feature type="transmembrane region" description="Helical" evidence="1">
    <location>
        <begin position="58"/>
        <end position="78"/>
    </location>
</feature>
<feature type="transmembrane region" description="Helical" evidence="1">
    <location>
        <begin position="33"/>
        <end position="51"/>
    </location>
</feature>
<evidence type="ECO:0000313" key="2">
    <source>
        <dbReference type="EMBL" id="QSW97848.1"/>
    </source>
</evidence>
<gene>
    <name evidence="2" type="ORF">J0X25_10490</name>
</gene>
<keyword evidence="3" id="KW-1185">Reference proteome</keyword>
<dbReference type="AlphaFoldDB" id="A0A8A2VI09"/>
<dbReference type="RefSeq" id="WP_207287467.1">
    <property type="nucleotide sequence ID" value="NZ_CP071462.1"/>
</dbReference>
<reference evidence="2 3" key="1">
    <citation type="submission" date="2021-03" db="EMBL/GenBank/DDBJ databases">
        <title>Haloterrigena longa sp. nov. and Haloterrigena limicola sp. nov., extremely halophilic archaea isolated from a salt lake.</title>
        <authorList>
            <person name="Henglin C."/>
        </authorList>
    </citation>
    <scope>NUCLEOTIDE SEQUENCE [LARGE SCALE GENOMIC DNA]</scope>
    <source>
        <strain evidence="2 3">KZCA68</strain>
    </source>
</reference>
<keyword evidence="1" id="KW-0472">Membrane</keyword>
<feature type="transmembrane region" description="Helical" evidence="1">
    <location>
        <begin position="98"/>
        <end position="120"/>
    </location>
</feature>
<accession>A0A8A2VI09</accession>
<organism evidence="2 3">
    <name type="scientific">Haloterrigena alkaliphila</name>
    <dbReference type="NCBI Taxonomy" id="2816475"/>
    <lineage>
        <taxon>Archaea</taxon>
        <taxon>Methanobacteriati</taxon>
        <taxon>Methanobacteriota</taxon>
        <taxon>Stenosarchaea group</taxon>
        <taxon>Halobacteria</taxon>
        <taxon>Halobacteriales</taxon>
        <taxon>Natrialbaceae</taxon>
        <taxon>Haloterrigena</taxon>
    </lineage>
</organism>
<sequence length="213" mass="23784">MSDSRDGTGVEVGPIELEDVFANLFRDGRTNAVLSWALVAVLVVVFVESVLDADRQWMVFVAAVGAIVLVPPVSAWEWRMMLPWELLVLALLPILTRGLLGGTVGTFATYLSIAAIALIVTVELHMFTWMRVTHWFAIALVVMLTLASVAVWTIVRWTFDRSLGTSYLSTNEVLMVEFLWVTAAGVAAGVLFDVYFRRRDRQLRRAIGRVGRR</sequence>
<feature type="transmembrane region" description="Helical" evidence="1">
    <location>
        <begin position="175"/>
        <end position="196"/>
    </location>
</feature>
<keyword evidence="1" id="KW-1133">Transmembrane helix</keyword>